<feature type="compositionally biased region" description="Polar residues" evidence="1">
    <location>
        <begin position="124"/>
        <end position="133"/>
    </location>
</feature>
<dbReference type="PANTHER" id="PTHR35741">
    <property type="entry name" value="FACTOR CWC22-LIKE PROTEIN, PUTATIVE (DUF3245)-RELATED"/>
    <property type="match status" value="1"/>
</dbReference>
<dbReference type="OrthoDB" id="1908779at2759"/>
<dbReference type="Proteomes" id="UP000228380">
    <property type="component" value="Chromosome 17"/>
</dbReference>
<organism evidence="2 4">
    <name type="scientific">Phoenix dactylifera</name>
    <name type="common">Date palm</name>
    <dbReference type="NCBI Taxonomy" id="42345"/>
    <lineage>
        <taxon>Eukaryota</taxon>
        <taxon>Viridiplantae</taxon>
        <taxon>Streptophyta</taxon>
        <taxon>Embryophyta</taxon>
        <taxon>Tracheophyta</taxon>
        <taxon>Spermatophyta</taxon>
        <taxon>Magnoliopsida</taxon>
        <taxon>Liliopsida</taxon>
        <taxon>Arecaceae</taxon>
        <taxon>Coryphoideae</taxon>
        <taxon>Phoeniceae</taxon>
        <taxon>Phoenix</taxon>
    </lineage>
</organism>
<dbReference type="KEGG" id="pda:103705530"/>
<evidence type="ECO:0000313" key="4">
    <source>
        <dbReference type="RefSeq" id="XP_008787493.2"/>
    </source>
</evidence>
<reference evidence="3 4" key="2">
    <citation type="submission" date="2025-04" db="UniProtKB">
        <authorList>
            <consortium name="RefSeq"/>
        </authorList>
    </citation>
    <scope>IDENTIFICATION</scope>
    <source>
        <tissue evidence="3 4">Young leaves</tissue>
    </source>
</reference>
<proteinExistence type="predicted"/>
<evidence type="ECO:0000313" key="3">
    <source>
        <dbReference type="RefSeq" id="XP_008787492.2"/>
    </source>
</evidence>
<protein>
    <submittedName>
        <fullName evidence="3 4">Uncharacterized protein LOC103705530</fullName>
    </submittedName>
</protein>
<gene>
    <name evidence="3 4" type="primary">LOC103705530</name>
</gene>
<sequence length="133" mass="14437">MSTEAKTKVVPRVVKLNKALKLAEAWVNNMSASATGEPNGREFEGRPSRLGLGARVTPHATVVASTDPVERKLLGKLNAKKRQASKNLEKTNPVEESGPSEEDTDEPESRTNAFAKKRAMPPTLSLQSTKKSK</sequence>
<dbReference type="PANTHER" id="PTHR35741:SF1">
    <property type="entry name" value="FACTOR CWC22-LIKE PROTEIN, PUTATIVE (DUF3245)-RELATED"/>
    <property type="match status" value="1"/>
</dbReference>
<feature type="region of interest" description="Disordered" evidence="1">
    <location>
        <begin position="75"/>
        <end position="133"/>
    </location>
</feature>
<reference evidence="2" key="1">
    <citation type="journal article" date="2019" name="Nat. Commun.">
        <title>Genome-wide association mapping of date palm fruit traits.</title>
        <authorList>
            <person name="Hazzouri K.M."/>
            <person name="Gros-Balthazard M."/>
            <person name="Flowers J.M."/>
            <person name="Copetti D."/>
            <person name="Lemansour A."/>
            <person name="Lebrun M."/>
            <person name="Masmoudi K."/>
            <person name="Ferrand S."/>
            <person name="Dhar M.I."/>
            <person name="Fresquez Z.A."/>
            <person name="Rosas U."/>
            <person name="Zhang J."/>
            <person name="Talag J."/>
            <person name="Lee S."/>
            <person name="Kudrna D."/>
            <person name="Powell R.F."/>
            <person name="Leitch I.J."/>
            <person name="Krueger R.R."/>
            <person name="Wing R.A."/>
            <person name="Amiri K.M.A."/>
            <person name="Purugganan M.D."/>
        </authorList>
    </citation>
    <scope>NUCLEOTIDE SEQUENCE [LARGE SCALE GENOMIC DNA]</scope>
    <source>
        <strain evidence="2">cv. Khalas</strain>
    </source>
</reference>
<dbReference type="RefSeq" id="XP_008787493.2">
    <property type="nucleotide sequence ID" value="XM_008789271.3"/>
</dbReference>
<evidence type="ECO:0000313" key="2">
    <source>
        <dbReference type="Proteomes" id="UP000228380"/>
    </source>
</evidence>
<keyword evidence="2" id="KW-1185">Reference proteome</keyword>
<evidence type="ECO:0000256" key="1">
    <source>
        <dbReference type="SAM" id="MobiDB-lite"/>
    </source>
</evidence>
<feature type="region of interest" description="Disordered" evidence="1">
    <location>
        <begin position="31"/>
        <end position="54"/>
    </location>
</feature>
<dbReference type="RefSeq" id="XP_008787492.2">
    <property type="nucleotide sequence ID" value="XM_008789270.3"/>
</dbReference>
<dbReference type="Pfam" id="PF11595">
    <property type="entry name" value="DUF3245"/>
    <property type="match status" value="1"/>
</dbReference>
<name>A0A8B7BXN4_PHODC</name>
<accession>A0A8B7BXN4</accession>
<dbReference type="GeneID" id="103705530"/>
<dbReference type="InterPro" id="IPR021641">
    <property type="entry name" value="DUF3245"/>
</dbReference>
<dbReference type="AlphaFoldDB" id="A0A8B7BXN4"/>